<proteinExistence type="predicted"/>
<name>A0A2N3PLX1_9PROT</name>
<reference evidence="2" key="1">
    <citation type="submission" date="2017-12" db="EMBL/GenBank/DDBJ databases">
        <title>Draft genome sequence of Telmatospirillum siberiense 26-4b1T, an acidotolerant peatland alphaproteobacterium potentially involved in sulfur cycling.</title>
        <authorList>
            <person name="Hausmann B."/>
            <person name="Pjevac P."/>
            <person name="Schreck K."/>
            <person name="Herbold C.W."/>
            <person name="Daims H."/>
            <person name="Wagner M."/>
            <person name="Pester M."/>
            <person name="Loy A."/>
        </authorList>
    </citation>
    <scope>NUCLEOTIDE SEQUENCE [LARGE SCALE GENOMIC DNA]</scope>
    <source>
        <strain evidence="2">26-4b1</strain>
    </source>
</reference>
<comment type="caution">
    <text evidence="1">The sequence shown here is derived from an EMBL/GenBank/DDBJ whole genome shotgun (WGS) entry which is preliminary data.</text>
</comment>
<sequence>MVRNWGQSIGISPVVHGDYSYPMEAPITIDGDFVEAVSQLTEAFSTAEPRPLVDFWIDGENFAVELTLGGRQ</sequence>
<accession>A0A2N3PLX1</accession>
<evidence type="ECO:0000313" key="1">
    <source>
        <dbReference type="EMBL" id="PKU21399.1"/>
    </source>
</evidence>
<dbReference type="Proteomes" id="UP000233293">
    <property type="component" value="Unassembled WGS sequence"/>
</dbReference>
<organism evidence="1 2">
    <name type="scientific">Telmatospirillum siberiense</name>
    <dbReference type="NCBI Taxonomy" id="382514"/>
    <lineage>
        <taxon>Bacteria</taxon>
        <taxon>Pseudomonadati</taxon>
        <taxon>Pseudomonadota</taxon>
        <taxon>Alphaproteobacteria</taxon>
        <taxon>Rhodospirillales</taxon>
        <taxon>Rhodospirillaceae</taxon>
        <taxon>Telmatospirillum</taxon>
    </lineage>
</organism>
<gene>
    <name evidence="1" type="ORF">CWS72_27010</name>
</gene>
<evidence type="ECO:0000313" key="2">
    <source>
        <dbReference type="Proteomes" id="UP000233293"/>
    </source>
</evidence>
<keyword evidence="2" id="KW-1185">Reference proteome</keyword>
<protein>
    <submittedName>
        <fullName evidence="1">Uncharacterized protein</fullName>
    </submittedName>
</protein>
<dbReference type="EMBL" id="PIUM01000063">
    <property type="protein sequence ID" value="PKU21399.1"/>
    <property type="molecule type" value="Genomic_DNA"/>
</dbReference>
<dbReference type="AlphaFoldDB" id="A0A2N3PLX1"/>